<feature type="compositionally biased region" description="Basic and acidic residues" evidence="1">
    <location>
        <begin position="9"/>
        <end position="19"/>
    </location>
</feature>
<evidence type="ECO:0000256" key="1">
    <source>
        <dbReference type="SAM" id="MobiDB-lite"/>
    </source>
</evidence>
<organism evidence="2 3">
    <name type="scientific">Plakobranchus ocellatus</name>
    <dbReference type="NCBI Taxonomy" id="259542"/>
    <lineage>
        <taxon>Eukaryota</taxon>
        <taxon>Metazoa</taxon>
        <taxon>Spiralia</taxon>
        <taxon>Lophotrochozoa</taxon>
        <taxon>Mollusca</taxon>
        <taxon>Gastropoda</taxon>
        <taxon>Heterobranchia</taxon>
        <taxon>Euthyneura</taxon>
        <taxon>Panpulmonata</taxon>
        <taxon>Sacoglossa</taxon>
        <taxon>Placobranchoidea</taxon>
        <taxon>Plakobranchidae</taxon>
        <taxon>Plakobranchus</taxon>
    </lineage>
</organism>
<comment type="caution">
    <text evidence="2">The sequence shown here is derived from an EMBL/GenBank/DDBJ whole genome shotgun (WGS) entry which is preliminary data.</text>
</comment>
<keyword evidence="3" id="KW-1185">Reference proteome</keyword>
<dbReference type="EMBL" id="BLXT01004610">
    <property type="protein sequence ID" value="GFO15567.1"/>
    <property type="molecule type" value="Genomic_DNA"/>
</dbReference>
<accession>A0AAV4B8R3</accession>
<evidence type="ECO:0000313" key="2">
    <source>
        <dbReference type="EMBL" id="GFO15567.1"/>
    </source>
</evidence>
<sequence>MEGCEEEKEETKENVRQEEQSSSLRPMLGWMLILLGLNPRPSARPGNLWPGSNPRQMSPCRSHGGFAIHCATDAPLPF</sequence>
<dbReference type="Proteomes" id="UP000735302">
    <property type="component" value="Unassembled WGS sequence"/>
</dbReference>
<reference evidence="2 3" key="1">
    <citation type="journal article" date="2021" name="Elife">
        <title>Chloroplast acquisition without the gene transfer in kleptoplastic sea slugs, Plakobranchus ocellatus.</title>
        <authorList>
            <person name="Maeda T."/>
            <person name="Takahashi S."/>
            <person name="Yoshida T."/>
            <person name="Shimamura S."/>
            <person name="Takaki Y."/>
            <person name="Nagai Y."/>
            <person name="Toyoda A."/>
            <person name="Suzuki Y."/>
            <person name="Arimoto A."/>
            <person name="Ishii H."/>
            <person name="Satoh N."/>
            <person name="Nishiyama T."/>
            <person name="Hasebe M."/>
            <person name="Maruyama T."/>
            <person name="Minagawa J."/>
            <person name="Obokata J."/>
            <person name="Shigenobu S."/>
        </authorList>
    </citation>
    <scope>NUCLEOTIDE SEQUENCE [LARGE SCALE GENOMIC DNA]</scope>
</reference>
<protein>
    <submittedName>
        <fullName evidence="2">Uncharacterized protein</fullName>
    </submittedName>
</protein>
<evidence type="ECO:0000313" key="3">
    <source>
        <dbReference type="Proteomes" id="UP000735302"/>
    </source>
</evidence>
<dbReference type="AlphaFoldDB" id="A0AAV4B8R3"/>
<gene>
    <name evidence="2" type="ORF">PoB_004207200</name>
</gene>
<name>A0AAV4B8R3_9GAST</name>
<proteinExistence type="predicted"/>
<feature type="region of interest" description="Disordered" evidence="1">
    <location>
        <begin position="1"/>
        <end position="23"/>
    </location>
</feature>